<organism evidence="2 3">
    <name type="scientific">Aliiroseovarius crassostreae</name>
    <dbReference type="NCBI Taxonomy" id="154981"/>
    <lineage>
        <taxon>Bacteria</taxon>
        <taxon>Pseudomonadati</taxon>
        <taxon>Pseudomonadota</taxon>
        <taxon>Alphaproteobacteria</taxon>
        <taxon>Rhodobacterales</taxon>
        <taxon>Paracoccaceae</taxon>
        <taxon>Aliiroseovarius</taxon>
    </lineage>
</organism>
<evidence type="ECO:0000313" key="3">
    <source>
        <dbReference type="Proteomes" id="UP000050471"/>
    </source>
</evidence>
<evidence type="ECO:0000313" key="2">
    <source>
        <dbReference type="EMBL" id="KPN63335.1"/>
    </source>
</evidence>
<feature type="compositionally biased region" description="Basic and acidic residues" evidence="1">
    <location>
        <begin position="156"/>
        <end position="167"/>
    </location>
</feature>
<proteinExistence type="predicted"/>
<protein>
    <submittedName>
        <fullName evidence="2">Uncharacterized protein</fullName>
    </submittedName>
</protein>
<dbReference type="EMBL" id="LKBA01000006">
    <property type="protein sequence ID" value="KPN63335.1"/>
    <property type="molecule type" value="Genomic_DNA"/>
</dbReference>
<accession>A0A0P7IXA6</accession>
<dbReference type="STRING" id="154981.AKJ29_11705"/>
<keyword evidence="3" id="KW-1185">Reference proteome</keyword>
<name>A0A0P7IXA6_9RHOB</name>
<dbReference type="Proteomes" id="UP000050471">
    <property type="component" value="Unassembled WGS sequence"/>
</dbReference>
<comment type="caution">
    <text evidence="2">The sequence shown here is derived from an EMBL/GenBank/DDBJ whole genome shotgun (WGS) entry which is preliminary data.</text>
</comment>
<dbReference type="AlphaFoldDB" id="A0A0P7IXA6"/>
<reference evidence="2 3" key="1">
    <citation type="submission" date="2015-09" db="EMBL/GenBank/DDBJ databases">
        <title>Draft genome sequence of Aliiroseovarius crassostreae CV919-312TSm, the causative agent of Roseovarius Oyster Disease (formerly Juvenile Oyster Disease).</title>
        <authorList>
            <person name="Kessner L."/>
            <person name="Spinard E."/>
            <person name="Nelson D."/>
        </authorList>
    </citation>
    <scope>NUCLEOTIDE SEQUENCE [LARGE SCALE GENOMIC DNA]</scope>
    <source>
        <strain evidence="2 3">CV919-312</strain>
    </source>
</reference>
<dbReference type="RefSeq" id="WP_055189587.1">
    <property type="nucleotide sequence ID" value="NZ_FPBS01000002.1"/>
</dbReference>
<evidence type="ECO:0000256" key="1">
    <source>
        <dbReference type="SAM" id="MobiDB-lite"/>
    </source>
</evidence>
<feature type="compositionally biased region" description="Low complexity" evidence="1">
    <location>
        <begin position="180"/>
        <end position="194"/>
    </location>
</feature>
<sequence>MRIVLHIGLEQCGAERLQEVLDAKRDQLTDKGVLYARSPGRKNHTRLYMAVTDPDRVDILRHNRGYAPADKQDMLRRQVGEDLLKEVEKHRPETLILSASQLCTLPYDSEIARLKSLLQPLSDDIQVIAHVDEQGRDPRQYRQGPGRIGLSPSLRRQPDPRAYDERGACGPSCQGAPVPSGALAQASGAGSGARRAYRSGGTGGVFP</sequence>
<gene>
    <name evidence="2" type="ORF">AKJ29_11705</name>
</gene>
<feature type="region of interest" description="Disordered" evidence="1">
    <location>
        <begin position="133"/>
        <end position="207"/>
    </location>
</feature>